<name>A0AAQ3MSL9_VIGMU</name>
<organism evidence="2 3">
    <name type="scientific">Vigna mungo</name>
    <name type="common">Black gram</name>
    <name type="synonym">Phaseolus mungo</name>
    <dbReference type="NCBI Taxonomy" id="3915"/>
    <lineage>
        <taxon>Eukaryota</taxon>
        <taxon>Viridiplantae</taxon>
        <taxon>Streptophyta</taxon>
        <taxon>Embryophyta</taxon>
        <taxon>Tracheophyta</taxon>
        <taxon>Spermatophyta</taxon>
        <taxon>Magnoliopsida</taxon>
        <taxon>eudicotyledons</taxon>
        <taxon>Gunneridae</taxon>
        <taxon>Pentapetalae</taxon>
        <taxon>rosids</taxon>
        <taxon>fabids</taxon>
        <taxon>Fabales</taxon>
        <taxon>Fabaceae</taxon>
        <taxon>Papilionoideae</taxon>
        <taxon>50 kb inversion clade</taxon>
        <taxon>NPAAA clade</taxon>
        <taxon>indigoferoid/millettioid clade</taxon>
        <taxon>Phaseoleae</taxon>
        <taxon>Vigna</taxon>
    </lineage>
</organism>
<keyword evidence="1" id="KW-1133">Transmembrane helix</keyword>
<keyword evidence="1" id="KW-0812">Transmembrane</keyword>
<dbReference type="EMBL" id="CP144692">
    <property type="protein sequence ID" value="WVY96410.1"/>
    <property type="molecule type" value="Genomic_DNA"/>
</dbReference>
<sequence>KTVAYKTQRDPFCPFGSHTLPTFFLPIAYMLLLKSIRFQISHILHSLLHSISTHTLCAWLPVCHLFTPSQWSWPYQMAYEESCMLSLWIRSCSSFPVQLMSSLSNLGCWSKMALTWFFDWLVGLLGTRDKEI</sequence>
<feature type="transmembrane region" description="Helical" evidence="1">
    <location>
        <begin position="15"/>
        <end position="33"/>
    </location>
</feature>
<proteinExistence type="predicted"/>
<evidence type="ECO:0000256" key="1">
    <source>
        <dbReference type="SAM" id="Phobius"/>
    </source>
</evidence>
<evidence type="ECO:0000313" key="2">
    <source>
        <dbReference type="EMBL" id="WVY96410.1"/>
    </source>
</evidence>
<accession>A0AAQ3MSL9</accession>
<protein>
    <submittedName>
        <fullName evidence="2">Uncharacterized protein</fullName>
    </submittedName>
</protein>
<dbReference type="AlphaFoldDB" id="A0AAQ3MSL9"/>
<keyword evidence="3" id="KW-1185">Reference proteome</keyword>
<reference evidence="2 3" key="1">
    <citation type="journal article" date="2023" name="Life. Sci Alliance">
        <title>Evolutionary insights into 3D genome organization and epigenetic landscape of Vigna mungo.</title>
        <authorList>
            <person name="Junaid A."/>
            <person name="Singh B."/>
            <person name="Bhatia S."/>
        </authorList>
    </citation>
    <scope>NUCLEOTIDE SEQUENCE [LARGE SCALE GENOMIC DNA]</scope>
    <source>
        <strain evidence="2">Urdbean</strain>
    </source>
</reference>
<feature type="non-terminal residue" evidence="2">
    <location>
        <position position="1"/>
    </location>
</feature>
<dbReference type="Proteomes" id="UP001374535">
    <property type="component" value="Chromosome 9"/>
</dbReference>
<keyword evidence="1" id="KW-0472">Membrane</keyword>
<gene>
    <name evidence="2" type="ORF">V8G54_028561</name>
</gene>
<evidence type="ECO:0000313" key="3">
    <source>
        <dbReference type="Proteomes" id="UP001374535"/>
    </source>
</evidence>